<sequence length="76" mass="8683">MESGYEVEGINIMIINLYQDCGQSSLLKKATAFLNRIKGLRIINLYIYCINIKHLAVKSFSCKTNNKVKMELKVNV</sequence>
<evidence type="ECO:0000313" key="2">
    <source>
        <dbReference type="Proteomes" id="UP000183832"/>
    </source>
</evidence>
<dbReference type="EMBL" id="CVRI01000070">
    <property type="protein sequence ID" value="CRL07362.1"/>
    <property type="molecule type" value="Genomic_DNA"/>
</dbReference>
<name>A0A1J1J5U3_9DIPT</name>
<dbReference type="Proteomes" id="UP000183832">
    <property type="component" value="Unassembled WGS sequence"/>
</dbReference>
<reference evidence="1 2" key="1">
    <citation type="submission" date="2015-04" db="EMBL/GenBank/DDBJ databases">
        <authorList>
            <person name="Syromyatnikov M.Y."/>
            <person name="Popov V.N."/>
        </authorList>
    </citation>
    <scope>NUCLEOTIDE SEQUENCE [LARGE SCALE GENOMIC DNA]</scope>
</reference>
<accession>A0A1J1J5U3</accession>
<keyword evidence="2" id="KW-1185">Reference proteome</keyword>
<organism evidence="1 2">
    <name type="scientific">Clunio marinus</name>
    <dbReference type="NCBI Taxonomy" id="568069"/>
    <lineage>
        <taxon>Eukaryota</taxon>
        <taxon>Metazoa</taxon>
        <taxon>Ecdysozoa</taxon>
        <taxon>Arthropoda</taxon>
        <taxon>Hexapoda</taxon>
        <taxon>Insecta</taxon>
        <taxon>Pterygota</taxon>
        <taxon>Neoptera</taxon>
        <taxon>Endopterygota</taxon>
        <taxon>Diptera</taxon>
        <taxon>Nematocera</taxon>
        <taxon>Chironomoidea</taxon>
        <taxon>Chironomidae</taxon>
        <taxon>Clunio</taxon>
    </lineage>
</organism>
<proteinExistence type="predicted"/>
<evidence type="ECO:0000313" key="1">
    <source>
        <dbReference type="EMBL" id="CRL07362.1"/>
    </source>
</evidence>
<gene>
    <name evidence="1" type="ORF">CLUMA_CG020340</name>
</gene>
<protein>
    <submittedName>
        <fullName evidence="1">CLUMA_CG020340, isoform A</fullName>
    </submittedName>
</protein>
<dbReference type="AlphaFoldDB" id="A0A1J1J5U3"/>